<dbReference type="Proteomes" id="UP000050872">
    <property type="component" value="Unassembled WGS sequence"/>
</dbReference>
<dbReference type="PATRIC" id="fig|1423770.3.peg.457"/>
<dbReference type="AlphaFoldDB" id="A0A0R1QGD4"/>
<dbReference type="STRING" id="1423770.FD29_GL000452"/>
<keyword evidence="1" id="KW-0812">Transmembrane</keyword>
<proteinExistence type="predicted"/>
<protein>
    <submittedName>
        <fullName evidence="2">Uncharacterized protein</fullName>
    </submittedName>
</protein>
<keyword evidence="3" id="KW-1185">Reference proteome</keyword>
<dbReference type="EMBL" id="AZEZ01000066">
    <property type="protein sequence ID" value="KRL43888.1"/>
    <property type="molecule type" value="Genomic_DNA"/>
</dbReference>
<comment type="caution">
    <text evidence="2">The sequence shown here is derived from an EMBL/GenBank/DDBJ whole genome shotgun (WGS) entry which is preliminary data.</text>
</comment>
<keyword evidence="1" id="KW-0472">Membrane</keyword>
<dbReference type="RefSeq" id="WP_057888048.1">
    <property type="nucleotide sequence ID" value="NZ_AZEZ01000066.1"/>
</dbReference>
<feature type="transmembrane region" description="Helical" evidence="1">
    <location>
        <begin position="12"/>
        <end position="32"/>
    </location>
</feature>
<reference evidence="2 3" key="1">
    <citation type="journal article" date="2015" name="Genome Announc.">
        <title>Expanding the biotechnology potential of lactobacilli through comparative genomics of 213 strains and associated genera.</title>
        <authorList>
            <person name="Sun Z."/>
            <person name="Harris H.M."/>
            <person name="McCann A."/>
            <person name="Guo C."/>
            <person name="Argimon S."/>
            <person name="Zhang W."/>
            <person name="Yang X."/>
            <person name="Jeffery I.B."/>
            <person name="Cooney J.C."/>
            <person name="Kagawa T.F."/>
            <person name="Liu W."/>
            <person name="Song Y."/>
            <person name="Salvetti E."/>
            <person name="Wrobel A."/>
            <person name="Rasinkangas P."/>
            <person name="Parkhill J."/>
            <person name="Rea M.C."/>
            <person name="O'Sullivan O."/>
            <person name="Ritari J."/>
            <person name="Douillard F.P."/>
            <person name="Paul Ross R."/>
            <person name="Yang R."/>
            <person name="Briner A.E."/>
            <person name="Felis G.E."/>
            <person name="de Vos W.M."/>
            <person name="Barrangou R."/>
            <person name="Klaenhammer T.R."/>
            <person name="Caufield P.W."/>
            <person name="Cui Y."/>
            <person name="Zhang H."/>
            <person name="O'Toole P.W."/>
        </authorList>
    </citation>
    <scope>NUCLEOTIDE SEQUENCE [LARGE SCALE GENOMIC DNA]</scope>
    <source>
        <strain evidence="2 3">DSM 14500</strain>
    </source>
</reference>
<gene>
    <name evidence="2" type="ORF">FD29_GL000452</name>
</gene>
<evidence type="ECO:0000313" key="3">
    <source>
        <dbReference type="Proteomes" id="UP000050872"/>
    </source>
</evidence>
<keyword evidence="1" id="KW-1133">Transmembrane helix</keyword>
<evidence type="ECO:0000313" key="2">
    <source>
        <dbReference type="EMBL" id="KRL43888.1"/>
    </source>
</evidence>
<dbReference type="OrthoDB" id="2327224at2"/>
<evidence type="ECO:0000256" key="1">
    <source>
        <dbReference type="SAM" id="Phobius"/>
    </source>
</evidence>
<sequence>MLTALKRTNLFFVYEIIVLGVIYDALIAFKMMSKNVNGLGILIGLAVLYLGQLWYFYRQQ</sequence>
<organism evidence="2 3">
    <name type="scientific">Companilactobacillus mindensis DSM 14500</name>
    <dbReference type="NCBI Taxonomy" id="1423770"/>
    <lineage>
        <taxon>Bacteria</taxon>
        <taxon>Bacillati</taxon>
        <taxon>Bacillota</taxon>
        <taxon>Bacilli</taxon>
        <taxon>Lactobacillales</taxon>
        <taxon>Lactobacillaceae</taxon>
        <taxon>Companilactobacillus</taxon>
    </lineage>
</organism>
<feature type="transmembrane region" description="Helical" evidence="1">
    <location>
        <begin position="38"/>
        <end position="57"/>
    </location>
</feature>
<name>A0A0R1QGD4_9LACO</name>
<accession>A0A0R1QGD4</accession>